<keyword evidence="4 11" id="KW-0812">Transmembrane</keyword>
<dbReference type="GO" id="GO:0008381">
    <property type="term" value="F:mechanosensitive monoatomic ion channel activity"/>
    <property type="evidence" value="ECO:0007669"/>
    <property type="project" value="TreeGrafter"/>
</dbReference>
<dbReference type="InterPro" id="IPR010920">
    <property type="entry name" value="LSM_dom_sf"/>
</dbReference>
<evidence type="ECO:0000256" key="5">
    <source>
        <dbReference type="ARBA" id="ARBA00022989"/>
    </source>
</evidence>
<dbReference type="InterPro" id="IPR006685">
    <property type="entry name" value="MscS_channel_2nd"/>
</dbReference>
<feature type="domain" description="Mechanosensitive ion channel MscS" evidence="12">
    <location>
        <begin position="609"/>
        <end position="667"/>
    </location>
</feature>
<feature type="compositionally biased region" description="Polar residues" evidence="10">
    <location>
        <begin position="37"/>
        <end position="49"/>
    </location>
</feature>
<dbReference type="EMBL" id="JBCGBO010000004">
    <property type="protein sequence ID" value="KAK9210161.1"/>
    <property type="molecule type" value="Genomic_DNA"/>
</dbReference>
<dbReference type="GO" id="GO:0005886">
    <property type="term" value="C:plasma membrane"/>
    <property type="evidence" value="ECO:0007669"/>
    <property type="project" value="UniProtKB-UniRule"/>
</dbReference>
<evidence type="ECO:0000256" key="9">
    <source>
        <dbReference type="PIRNR" id="PIRNR017209"/>
    </source>
</evidence>
<feature type="transmembrane region" description="Helical" evidence="11">
    <location>
        <begin position="268"/>
        <end position="286"/>
    </location>
</feature>
<dbReference type="Proteomes" id="UP001428341">
    <property type="component" value="Unassembled WGS sequence"/>
</dbReference>
<evidence type="ECO:0000256" key="3">
    <source>
        <dbReference type="ARBA" id="ARBA00022448"/>
    </source>
</evidence>
<evidence type="ECO:0000256" key="6">
    <source>
        <dbReference type="ARBA" id="ARBA00023065"/>
    </source>
</evidence>
<keyword evidence="8" id="KW-0407">Ion channel</keyword>
<dbReference type="FunFam" id="2.30.30.60:FF:000003">
    <property type="entry name" value="Predicted mechanosensitive ion channel"/>
    <property type="match status" value="1"/>
</dbReference>
<feature type="transmembrane region" description="Helical" evidence="11">
    <location>
        <begin position="187"/>
        <end position="207"/>
    </location>
</feature>
<accession>A0AAP0QS91</accession>
<dbReference type="SUPFAM" id="SSF50182">
    <property type="entry name" value="Sm-like ribonucleoproteins"/>
    <property type="match status" value="1"/>
</dbReference>
<evidence type="ECO:0000256" key="7">
    <source>
        <dbReference type="ARBA" id="ARBA00023136"/>
    </source>
</evidence>
<evidence type="ECO:0000313" key="13">
    <source>
        <dbReference type="EMBL" id="KAK9210161.1"/>
    </source>
</evidence>
<dbReference type="PANTHER" id="PTHR31618">
    <property type="entry name" value="MECHANOSENSITIVE ION CHANNEL PROTEIN 5"/>
    <property type="match status" value="1"/>
</dbReference>
<feature type="transmembrane region" description="Helical" evidence="11">
    <location>
        <begin position="555"/>
        <end position="574"/>
    </location>
</feature>
<evidence type="ECO:0000256" key="10">
    <source>
        <dbReference type="SAM" id="MobiDB-lite"/>
    </source>
</evidence>
<evidence type="ECO:0000256" key="4">
    <source>
        <dbReference type="ARBA" id="ARBA00022692"/>
    </source>
</evidence>
<dbReference type="AlphaFoldDB" id="A0AAP0QS91"/>
<keyword evidence="14" id="KW-1185">Reference proteome</keyword>
<comment type="similarity">
    <text evidence="2 9">Belongs to the MscS (TC 1.A.23) family.</text>
</comment>
<dbReference type="InterPro" id="IPR023408">
    <property type="entry name" value="MscS_beta-dom_sf"/>
</dbReference>
<evidence type="ECO:0000256" key="2">
    <source>
        <dbReference type="ARBA" id="ARBA00008017"/>
    </source>
</evidence>
<dbReference type="GO" id="GO:0050982">
    <property type="term" value="P:detection of mechanical stimulus"/>
    <property type="evidence" value="ECO:0007669"/>
    <property type="project" value="UniProtKB-ARBA"/>
</dbReference>
<keyword evidence="3" id="KW-0813">Transport</keyword>
<evidence type="ECO:0000259" key="12">
    <source>
        <dbReference type="Pfam" id="PF00924"/>
    </source>
</evidence>
<dbReference type="GO" id="GO:0006820">
    <property type="term" value="P:monoatomic anion transport"/>
    <property type="evidence" value="ECO:0007669"/>
    <property type="project" value="TreeGrafter"/>
</dbReference>
<feature type="transmembrane region" description="Helical" evidence="11">
    <location>
        <begin position="298"/>
        <end position="318"/>
    </location>
</feature>
<keyword evidence="7 9" id="KW-0472">Membrane</keyword>
<proteinExistence type="inferred from homology"/>
<evidence type="ECO:0000256" key="8">
    <source>
        <dbReference type="ARBA" id="ARBA00023303"/>
    </source>
</evidence>
<evidence type="ECO:0000313" key="14">
    <source>
        <dbReference type="Proteomes" id="UP001428341"/>
    </source>
</evidence>
<evidence type="ECO:0000256" key="1">
    <source>
        <dbReference type="ARBA" id="ARBA00004141"/>
    </source>
</evidence>
<keyword evidence="6" id="KW-0406">Ion transport</keyword>
<feature type="region of interest" description="Disordered" evidence="10">
    <location>
        <begin position="37"/>
        <end position="81"/>
    </location>
</feature>
<dbReference type="InterPro" id="IPR016688">
    <property type="entry name" value="MscS-like_plants/fungi"/>
</dbReference>
<feature type="transmembrane region" description="Helical" evidence="11">
    <location>
        <begin position="219"/>
        <end position="247"/>
    </location>
</feature>
<comment type="caution">
    <text evidence="13">The sequence shown here is derived from an EMBL/GenBank/DDBJ whole genome shotgun (WGS) entry which is preliminary data.</text>
</comment>
<name>A0AAP0QS91_9ROSI</name>
<comment type="subcellular location">
    <subcellularLocation>
        <location evidence="1">Membrane</location>
        <topology evidence="1">Multi-pass membrane protein</topology>
    </subcellularLocation>
</comment>
<organism evidence="13 14">
    <name type="scientific">Citrus x changshan-huyou</name>
    <dbReference type="NCBI Taxonomy" id="2935761"/>
    <lineage>
        <taxon>Eukaryota</taxon>
        <taxon>Viridiplantae</taxon>
        <taxon>Streptophyta</taxon>
        <taxon>Embryophyta</taxon>
        <taxon>Tracheophyta</taxon>
        <taxon>Spermatophyta</taxon>
        <taxon>Magnoliopsida</taxon>
        <taxon>eudicotyledons</taxon>
        <taxon>Gunneridae</taxon>
        <taxon>Pentapetalae</taxon>
        <taxon>rosids</taxon>
        <taxon>malvids</taxon>
        <taxon>Sapindales</taxon>
        <taxon>Rutaceae</taxon>
        <taxon>Aurantioideae</taxon>
        <taxon>Citrus</taxon>
    </lineage>
</organism>
<keyword evidence="5 11" id="KW-1133">Transmembrane helix</keyword>
<reference evidence="13 14" key="1">
    <citation type="submission" date="2024-05" db="EMBL/GenBank/DDBJ databases">
        <title>Haplotype-resolved chromosome-level genome assembly of Huyou (Citrus changshanensis).</title>
        <authorList>
            <person name="Miao C."/>
            <person name="Chen W."/>
            <person name="Wu Y."/>
            <person name="Wang L."/>
            <person name="Zhao S."/>
            <person name="Grierson D."/>
            <person name="Xu C."/>
            <person name="Chen K."/>
        </authorList>
    </citation>
    <scope>NUCLEOTIDE SEQUENCE [LARGE SCALE GENOMIC DNA]</scope>
    <source>
        <strain evidence="13">01-14</strain>
        <tissue evidence="13">Leaf</tissue>
    </source>
</reference>
<evidence type="ECO:0000256" key="11">
    <source>
        <dbReference type="SAM" id="Phobius"/>
    </source>
</evidence>
<gene>
    <name evidence="13" type="ORF">WN944_002530</name>
</gene>
<sequence>MDANAKKKAVNSGEISISEKKISNGSEVVIKIASEESPSVSTEKVTNGFESNSVPPVSCPSPEPEGARFTRSHTKPPKIPTTNDAVLIRRRSLARSVYSKPKSRFGEPSYNDPNMIVEDDDSALSEQLGGNSLSRTSCNTSKRSISSSRTNSIATKMSSIASDDEEEIYNKVELIKEKRKRMTPMDLIQWVAFLCNVGCLIVSLTVNKWENFMIWGLEIWKWCVLVLVIFCGMLVTNWFMHVIVFVIETNFLLRKKVLYFVHGLKKSVQVFIWLALVLVTWVLLFNHGVKRSEVATKVLHYITWTLVAFLIGAFLWLLKTLSLKILASNFHVNRFFDRIQESVFHQYVLQTLSGPPLIEEDERVGRAPSFGQLSIRSNKKGKEAKETKIIDMGKVHKMKQEKVSTWTMKLLVDAIMNSRLSTISNTLDESVNEGEHADMEITNEMEAKAAAYYIFRNVAQHGSKYIEEEDLLRFMIKEEVDLVFPLIEGWENGRIDKKALTNWVLTEQNEFQLLQGIKSILLRSVVIRVVQLKVYKDRKALGHALDDTKTAVKQLNKLVTGILIVVTILVWLLLSEIATTKVIVVLSTQLVAATFMIGHTCKTIFEAVIFVFVMHPFDVGDLCVVDGIPLLVEEMNILTTIFLKLDNEKISYPNSVLATKSISNYNRSPDMGDTVEFSIAFVTPVERIAMLKEKIKQYLENTPQHWHPEHSVVVKEIENVNKIKFALYCNHTMNFQEFGEQNRRRTELMIELKRIFEELNIEYNLLPQKVHLGNPGMQSTILTGK</sequence>
<dbReference type="PIRSF" id="PIRSF017209">
    <property type="entry name" value="Memb_At2g17000_prd"/>
    <property type="match status" value="1"/>
</dbReference>
<dbReference type="Gene3D" id="2.30.30.60">
    <property type="match status" value="1"/>
</dbReference>
<dbReference type="PANTHER" id="PTHR31618:SF20">
    <property type="entry name" value="MECHANOSENSITIVE ION CHANNEL PROTEIN 10"/>
    <property type="match status" value="1"/>
</dbReference>
<protein>
    <recommendedName>
        <fullName evidence="9">Mechanosensitive ion channel protein</fullName>
    </recommendedName>
</protein>
<dbReference type="Pfam" id="PF00924">
    <property type="entry name" value="MS_channel_2nd"/>
    <property type="match status" value="1"/>
</dbReference>